<dbReference type="CDD" id="cd14789">
    <property type="entry name" value="Tiki"/>
    <property type="match status" value="1"/>
</dbReference>
<dbReference type="PANTHER" id="PTHR40590">
    <property type="entry name" value="CYTOPLASMIC PROTEIN-RELATED"/>
    <property type="match status" value="1"/>
</dbReference>
<gene>
    <name evidence="2" type="ORF">FM042_00240</name>
</gene>
<name>A0A552X2S9_9GAMM</name>
<sequence length="327" mass="35922">MRHAMTMRAAAAIAKEPTQTSITKVISRLTGEEAIVVHGKVWLFGLFILLGVLIAGPTQAEISYLAQRDSHTVVIVGTIHMGSGPETRLRSETKDHIYSSDKVYLELASSDLAGAYFRMMREGRRNGPPLSETLEPELWEAFSSFTQSYGLPGATIDTLEMWMISILLTPQIATKAGFNAHYGIEAGLYTALARADIQGYGLESVDDQLSAIRKTLANTSDAEIALSLMSEGEDAIEELRELELTWRAGNLDGLMDAIYASATYTELEWLLDHRNIAWFDYLQDTYGHREAPLKLFIAVGAGHLGGETGLLQLFADAGYEVTPLHAH</sequence>
<keyword evidence="1" id="KW-0472">Membrane</keyword>
<comment type="caution">
    <text evidence="2">The sequence shown here is derived from an EMBL/GenBank/DDBJ whole genome shotgun (WGS) entry which is preliminary data.</text>
</comment>
<dbReference type="OrthoDB" id="357294at2"/>
<evidence type="ECO:0000256" key="1">
    <source>
        <dbReference type="SAM" id="Phobius"/>
    </source>
</evidence>
<feature type="transmembrane region" description="Helical" evidence="1">
    <location>
        <begin position="41"/>
        <end position="60"/>
    </location>
</feature>
<protein>
    <submittedName>
        <fullName evidence="2">TraB/GumN family protein</fullName>
    </submittedName>
</protein>
<evidence type="ECO:0000313" key="2">
    <source>
        <dbReference type="EMBL" id="TRW49341.1"/>
    </source>
</evidence>
<reference evidence="2 3" key="1">
    <citation type="submission" date="2019-07" db="EMBL/GenBank/DDBJ databases">
        <authorList>
            <person name="Yang M."/>
            <person name="Zhao D."/>
            <person name="Xiang H."/>
        </authorList>
    </citation>
    <scope>NUCLEOTIDE SEQUENCE [LARGE SCALE GENOMIC DNA]</scope>
    <source>
        <strain evidence="2 3">IM1326</strain>
    </source>
</reference>
<dbReference type="InterPro" id="IPR047111">
    <property type="entry name" value="YbaP-like"/>
</dbReference>
<dbReference type="EMBL" id="VJWL01000001">
    <property type="protein sequence ID" value="TRW49341.1"/>
    <property type="molecule type" value="Genomic_DNA"/>
</dbReference>
<dbReference type="PANTHER" id="PTHR40590:SF1">
    <property type="entry name" value="CYTOPLASMIC PROTEIN"/>
    <property type="match status" value="1"/>
</dbReference>
<accession>A0A552X2S9</accession>
<keyword evidence="3" id="KW-1185">Reference proteome</keyword>
<keyword evidence="1" id="KW-0812">Transmembrane</keyword>
<proteinExistence type="predicted"/>
<dbReference type="Proteomes" id="UP000320359">
    <property type="component" value="Unassembled WGS sequence"/>
</dbReference>
<dbReference type="AlphaFoldDB" id="A0A552X2S9"/>
<evidence type="ECO:0000313" key="3">
    <source>
        <dbReference type="Proteomes" id="UP000320359"/>
    </source>
</evidence>
<dbReference type="InterPro" id="IPR002816">
    <property type="entry name" value="TraB/PrgY/GumN_fam"/>
</dbReference>
<organism evidence="2 3">
    <name type="scientific">Aliidiomarina halalkaliphila</name>
    <dbReference type="NCBI Taxonomy" id="2593535"/>
    <lineage>
        <taxon>Bacteria</taxon>
        <taxon>Pseudomonadati</taxon>
        <taxon>Pseudomonadota</taxon>
        <taxon>Gammaproteobacteria</taxon>
        <taxon>Alteromonadales</taxon>
        <taxon>Idiomarinaceae</taxon>
        <taxon>Aliidiomarina</taxon>
    </lineage>
</organism>
<dbReference type="Pfam" id="PF01963">
    <property type="entry name" value="TraB_PrgY_gumN"/>
    <property type="match status" value="1"/>
</dbReference>
<keyword evidence="1" id="KW-1133">Transmembrane helix</keyword>